<sequence>MTDLLKTLKDIVGDAHVLAEGDLTAWEQDWRKRSRGKALAVVRPRTTQEVADVVRACAAAGTSIVPQGGNTGLVGGSVPDESGTQVLLSLTRMNTVRNIDPANLTITVEAGCVLQSLQDTAQEAGFLFPLSLAAEGSCTIGGNLSTNAGGTQVLRYGNTRDLCLGLEVVTAQGEIWEGLSGLRKDNTGYDLRDLFIGSEGTLGIITAATMKLYPLPAATLTAWAAVPSLEDAVKLLGLAQKHLASSLTGFEVMGQFALSLVAKHFTQMRIPLYKDVPYCVLLENADSESELHARTQFERLLETALEEGCVTDAVVAENLAQAHQLWHIRESIPLAQAEEGLNIKHDISVAVSRIPQYCRETDALLAQEIPGVRMVNFGHLGDGNLHYNVQAPVGGDAAQFLRDYEERVNTIVYDQVHKHGGSISAEHGVGSIKVDKVPNYKSPVAVEMMRAVKRALDPRGTLNPGRVVRL</sequence>
<dbReference type="FunFam" id="1.10.45.10:FF:000001">
    <property type="entry name" value="D-lactate dehydrogenase mitochondrial"/>
    <property type="match status" value="1"/>
</dbReference>
<comment type="cofactor">
    <cofactor evidence="1">
        <name>FAD</name>
        <dbReference type="ChEBI" id="CHEBI:57692"/>
    </cofactor>
</comment>
<evidence type="ECO:0000256" key="2">
    <source>
        <dbReference type="ARBA" id="ARBA00008000"/>
    </source>
</evidence>
<proteinExistence type="inferred from homology"/>
<organism evidence="6 7">
    <name type="scientific">Ramlibacter albus</name>
    <dbReference type="NCBI Taxonomy" id="2079448"/>
    <lineage>
        <taxon>Bacteria</taxon>
        <taxon>Pseudomonadati</taxon>
        <taxon>Pseudomonadota</taxon>
        <taxon>Betaproteobacteria</taxon>
        <taxon>Burkholderiales</taxon>
        <taxon>Comamonadaceae</taxon>
        <taxon>Ramlibacter</taxon>
    </lineage>
</organism>
<dbReference type="PANTHER" id="PTHR43716:SF2">
    <property type="entry name" value="BLL6224 PROTEIN"/>
    <property type="match status" value="1"/>
</dbReference>
<protein>
    <submittedName>
        <fullName evidence="6">FAD-binding oxidoreductase</fullName>
    </submittedName>
</protein>
<dbReference type="EMBL" id="JACORU010000008">
    <property type="protein sequence ID" value="MBC5766946.1"/>
    <property type="molecule type" value="Genomic_DNA"/>
</dbReference>
<dbReference type="PANTHER" id="PTHR43716">
    <property type="entry name" value="D-2-HYDROXYGLUTARATE DEHYDROGENASE, MITOCHONDRIAL"/>
    <property type="match status" value="1"/>
</dbReference>
<reference evidence="6" key="1">
    <citation type="submission" date="2020-08" db="EMBL/GenBank/DDBJ databases">
        <title>Ramlibacter sp. GTP1 16S ribosomal RNA gene genome sequencing and assembly.</title>
        <authorList>
            <person name="Kang M."/>
        </authorList>
    </citation>
    <scope>NUCLEOTIDE SEQUENCE</scope>
    <source>
        <strain evidence="6">GTP1</strain>
    </source>
</reference>
<dbReference type="InterPro" id="IPR036318">
    <property type="entry name" value="FAD-bd_PCMH-like_sf"/>
</dbReference>
<keyword evidence="7" id="KW-1185">Reference proteome</keyword>
<evidence type="ECO:0000256" key="3">
    <source>
        <dbReference type="ARBA" id="ARBA00022630"/>
    </source>
</evidence>
<dbReference type="Pfam" id="PF01565">
    <property type="entry name" value="FAD_binding_4"/>
    <property type="match status" value="1"/>
</dbReference>
<dbReference type="Gene3D" id="3.30.70.2190">
    <property type="match status" value="1"/>
</dbReference>
<dbReference type="InterPro" id="IPR051264">
    <property type="entry name" value="FAD-oxidored/transferase_4"/>
</dbReference>
<dbReference type="SUPFAM" id="SSF56176">
    <property type="entry name" value="FAD-binding/transporter-associated domain-like"/>
    <property type="match status" value="1"/>
</dbReference>
<comment type="similarity">
    <text evidence="2">Belongs to the FAD-binding oxidoreductase/transferase type 4 family.</text>
</comment>
<dbReference type="GO" id="GO:0022904">
    <property type="term" value="P:respiratory electron transport chain"/>
    <property type="evidence" value="ECO:0007669"/>
    <property type="project" value="TreeGrafter"/>
</dbReference>
<dbReference type="RefSeq" id="WP_187083434.1">
    <property type="nucleotide sequence ID" value="NZ_JACORU010000008.1"/>
</dbReference>
<dbReference type="Gene3D" id="1.10.45.10">
    <property type="entry name" value="Vanillyl-alcohol Oxidase, Chain A, domain 4"/>
    <property type="match status" value="1"/>
</dbReference>
<comment type="caution">
    <text evidence="6">The sequence shown here is derived from an EMBL/GenBank/DDBJ whole genome shotgun (WGS) entry which is preliminary data.</text>
</comment>
<dbReference type="Pfam" id="PF02913">
    <property type="entry name" value="FAD-oxidase_C"/>
    <property type="match status" value="1"/>
</dbReference>
<dbReference type="Gene3D" id="3.30.70.2740">
    <property type="match status" value="1"/>
</dbReference>
<dbReference type="Gene3D" id="3.30.465.10">
    <property type="match status" value="1"/>
</dbReference>
<dbReference type="InterPro" id="IPR004113">
    <property type="entry name" value="FAD-bd_oxidored_4_C"/>
</dbReference>
<dbReference type="Proteomes" id="UP000596827">
    <property type="component" value="Unassembled WGS sequence"/>
</dbReference>
<gene>
    <name evidence="6" type="ORF">H8R02_20945</name>
</gene>
<dbReference type="InterPro" id="IPR016164">
    <property type="entry name" value="FAD-linked_Oxase-like_C"/>
</dbReference>
<accession>A0A923MCD3</accession>
<dbReference type="SUPFAM" id="SSF55103">
    <property type="entry name" value="FAD-linked oxidases, C-terminal domain"/>
    <property type="match status" value="1"/>
</dbReference>
<evidence type="ECO:0000259" key="5">
    <source>
        <dbReference type="PROSITE" id="PS51387"/>
    </source>
</evidence>
<dbReference type="GO" id="GO:0003824">
    <property type="term" value="F:catalytic activity"/>
    <property type="evidence" value="ECO:0007669"/>
    <property type="project" value="InterPro"/>
</dbReference>
<dbReference type="PROSITE" id="PS51387">
    <property type="entry name" value="FAD_PCMH"/>
    <property type="match status" value="1"/>
</dbReference>
<keyword evidence="4" id="KW-0274">FAD</keyword>
<dbReference type="InterPro" id="IPR016167">
    <property type="entry name" value="FAD-bd_PCMH_sub1"/>
</dbReference>
<keyword evidence="3" id="KW-0285">Flavoprotein</keyword>
<evidence type="ECO:0000256" key="1">
    <source>
        <dbReference type="ARBA" id="ARBA00001974"/>
    </source>
</evidence>
<dbReference type="InterPro" id="IPR016169">
    <property type="entry name" value="FAD-bd_PCMH_sub2"/>
</dbReference>
<dbReference type="InterPro" id="IPR016166">
    <property type="entry name" value="FAD-bd_PCMH"/>
</dbReference>
<dbReference type="AlphaFoldDB" id="A0A923MCD3"/>
<evidence type="ECO:0000256" key="4">
    <source>
        <dbReference type="ARBA" id="ARBA00022827"/>
    </source>
</evidence>
<evidence type="ECO:0000313" key="7">
    <source>
        <dbReference type="Proteomes" id="UP000596827"/>
    </source>
</evidence>
<dbReference type="Gene3D" id="3.30.43.10">
    <property type="entry name" value="Uridine Diphospho-n-acetylenolpyruvylglucosamine Reductase, domain 2"/>
    <property type="match status" value="1"/>
</dbReference>
<feature type="domain" description="FAD-binding PCMH-type" evidence="5">
    <location>
        <begin position="34"/>
        <end position="215"/>
    </location>
</feature>
<dbReference type="InterPro" id="IPR006094">
    <property type="entry name" value="Oxid_FAD_bind_N"/>
</dbReference>
<name>A0A923MCD3_9BURK</name>
<dbReference type="InterPro" id="IPR016171">
    <property type="entry name" value="Vanillyl_alc_oxidase_C-sub2"/>
</dbReference>
<evidence type="ECO:0000313" key="6">
    <source>
        <dbReference type="EMBL" id="MBC5766946.1"/>
    </source>
</evidence>
<dbReference type="GO" id="GO:0071949">
    <property type="term" value="F:FAD binding"/>
    <property type="evidence" value="ECO:0007669"/>
    <property type="project" value="InterPro"/>
</dbReference>